<feature type="binding site" evidence="10">
    <location>
        <position position="119"/>
    </location>
    <ligand>
        <name>ATP</name>
        <dbReference type="ChEBI" id="CHEBI:30616"/>
    </ligand>
</feature>
<dbReference type="Gene3D" id="3.30.70.141">
    <property type="entry name" value="Nucleoside diphosphate kinase-like domain"/>
    <property type="match status" value="1"/>
</dbReference>
<evidence type="ECO:0000256" key="3">
    <source>
        <dbReference type="ARBA" id="ARBA00022679"/>
    </source>
</evidence>
<evidence type="ECO:0000256" key="11">
    <source>
        <dbReference type="RuleBase" id="RU004011"/>
    </source>
</evidence>
<feature type="binding site" evidence="10">
    <location>
        <position position="109"/>
    </location>
    <ligand>
        <name>ATP</name>
        <dbReference type="ChEBI" id="CHEBI:30616"/>
    </ligand>
</feature>
<dbReference type="PROSITE" id="PS51374">
    <property type="entry name" value="NDPK_LIKE"/>
    <property type="match status" value="1"/>
</dbReference>
<reference evidence="14 15" key="1">
    <citation type="submission" date="2024-05" db="EMBL/GenBank/DDBJ databases">
        <title>Genetic variation in Jamaican populations of the coffee berry borer (Hypothenemus hampei).</title>
        <authorList>
            <person name="Errbii M."/>
            <person name="Myrie A."/>
        </authorList>
    </citation>
    <scope>NUCLEOTIDE SEQUENCE [LARGE SCALE GENOMIC DNA]</scope>
    <source>
        <strain evidence="14">JA-Hopewell-2020-01-JO</strain>
        <tissue evidence="14">Whole body</tissue>
    </source>
</reference>
<feature type="active site" description="Pros-phosphohistidine intermediate" evidence="10">
    <location>
        <position position="122"/>
    </location>
</feature>
<evidence type="ECO:0000256" key="5">
    <source>
        <dbReference type="ARBA" id="ARBA00022741"/>
    </source>
</evidence>
<comment type="similarity">
    <text evidence="1 10 11">Belongs to the NDK family.</text>
</comment>
<dbReference type="EC" id="2.7.4.6" evidence="12"/>
<keyword evidence="3 12" id="KW-0808">Transferase</keyword>
<dbReference type="PANTHER" id="PTHR46161">
    <property type="entry name" value="NUCLEOSIDE DIPHOSPHATE KINASE"/>
    <property type="match status" value="1"/>
</dbReference>
<dbReference type="Proteomes" id="UP001566132">
    <property type="component" value="Unassembled WGS sequence"/>
</dbReference>
<dbReference type="InterPro" id="IPR034907">
    <property type="entry name" value="NDK-like_dom"/>
</dbReference>
<dbReference type="InterPro" id="IPR037994">
    <property type="entry name" value="NDPk6"/>
</dbReference>
<evidence type="ECO:0000256" key="6">
    <source>
        <dbReference type="ARBA" id="ARBA00022777"/>
    </source>
</evidence>
<keyword evidence="5 12" id="KW-0547">Nucleotide-binding</keyword>
<evidence type="ECO:0000256" key="8">
    <source>
        <dbReference type="ARBA" id="ARBA00022842"/>
    </source>
</evidence>
<dbReference type="SMART" id="SM00562">
    <property type="entry name" value="NDK"/>
    <property type="match status" value="1"/>
</dbReference>
<name>A0ABD1EI99_HYPHA</name>
<dbReference type="GO" id="GO:0009117">
    <property type="term" value="P:nucleotide metabolic process"/>
    <property type="evidence" value="ECO:0007669"/>
    <property type="project" value="UniProtKB-KW"/>
</dbReference>
<gene>
    <name evidence="14" type="ORF">ABEB36_010028</name>
</gene>
<dbReference type="CDD" id="cd04414">
    <property type="entry name" value="NDPk6"/>
    <property type="match status" value="1"/>
</dbReference>
<evidence type="ECO:0000313" key="14">
    <source>
        <dbReference type="EMBL" id="KAL1494429.1"/>
    </source>
</evidence>
<dbReference type="InterPro" id="IPR036850">
    <property type="entry name" value="NDK-like_dom_sf"/>
</dbReference>
<organism evidence="14 15">
    <name type="scientific">Hypothenemus hampei</name>
    <name type="common">Coffee berry borer</name>
    <dbReference type="NCBI Taxonomy" id="57062"/>
    <lineage>
        <taxon>Eukaryota</taxon>
        <taxon>Metazoa</taxon>
        <taxon>Ecdysozoa</taxon>
        <taxon>Arthropoda</taxon>
        <taxon>Hexapoda</taxon>
        <taxon>Insecta</taxon>
        <taxon>Pterygota</taxon>
        <taxon>Neoptera</taxon>
        <taxon>Endopterygota</taxon>
        <taxon>Coleoptera</taxon>
        <taxon>Polyphaga</taxon>
        <taxon>Cucujiformia</taxon>
        <taxon>Curculionidae</taxon>
        <taxon>Scolytinae</taxon>
        <taxon>Hypothenemus</taxon>
    </lineage>
</organism>
<dbReference type="GO" id="GO:0004550">
    <property type="term" value="F:nucleoside diphosphate kinase activity"/>
    <property type="evidence" value="ECO:0007669"/>
    <property type="project" value="UniProtKB-EC"/>
</dbReference>
<evidence type="ECO:0000256" key="10">
    <source>
        <dbReference type="PROSITE-ProRule" id="PRU00706"/>
    </source>
</evidence>
<keyword evidence="8" id="KW-0460">Magnesium</keyword>
<comment type="caution">
    <text evidence="14">The sequence shown here is derived from an EMBL/GenBank/DDBJ whole genome shotgun (WGS) entry which is preliminary data.</text>
</comment>
<feature type="binding site" evidence="10">
    <location>
        <position position="89"/>
    </location>
    <ligand>
        <name>ATP</name>
        <dbReference type="ChEBI" id="CHEBI:30616"/>
    </ligand>
</feature>
<dbReference type="PROSITE" id="PS00469">
    <property type="entry name" value="NDPK"/>
    <property type="match status" value="1"/>
</dbReference>
<evidence type="ECO:0000256" key="4">
    <source>
        <dbReference type="ARBA" id="ARBA00022723"/>
    </source>
</evidence>
<sequence length="172" mass="20102">MPVLQLTLAIIKPHIIKNPISLEAIRKIIISSNFKIVRSKRKRILLDEAELFYEEHKHKFFYNRLVTFMTSGESDLHILAKENAIKDWRALMGPTKVYKAQFEAPNTIRGLYGLSDTRNATHGSDSPETAQREIKIFFPEFNCEEWLLKEEPHFRTGQVKFLNNEFLHKADC</sequence>
<dbReference type="AlphaFoldDB" id="A0ABD1EI99"/>
<evidence type="ECO:0000256" key="2">
    <source>
        <dbReference type="ARBA" id="ARBA00022490"/>
    </source>
</evidence>
<feature type="binding site" evidence="10">
    <location>
        <position position="61"/>
    </location>
    <ligand>
        <name>ATP</name>
        <dbReference type="ChEBI" id="CHEBI:30616"/>
    </ligand>
</feature>
<dbReference type="InterPro" id="IPR001564">
    <property type="entry name" value="Nucleoside_diP_kinase"/>
</dbReference>
<feature type="domain" description="Nucleoside diphosphate kinase-like" evidence="13">
    <location>
        <begin position="4"/>
        <end position="145"/>
    </location>
</feature>
<evidence type="ECO:0000256" key="9">
    <source>
        <dbReference type="ARBA" id="ARBA00023080"/>
    </source>
</evidence>
<dbReference type="InterPro" id="IPR023005">
    <property type="entry name" value="Nucleoside_diP_kinase_AS"/>
</dbReference>
<keyword evidence="7 12" id="KW-0067">ATP-binding</keyword>
<evidence type="ECO:0000259" key="13">
    <source>
        <dbReference type="SMART" id="SM00562"/>
    </source>
</evidence>
<evidence type="ECO:0000313" key="15">
    <source>
        <dbReference type="Proteomes" id="UP001566132"/>
    </source>
</evidence>
<keyword evidence="2" id="KW-0963">Cytoplasm</keyword>
<accession>A0ABD1EI99</accession>
<proteinExistence type="inferred from homology"/>
<dbReference type="PRINTS" id="PR01243">
    <property type="entry name" value="NUCDPKINASE"/>
</dbReference>
<feature type="binding site" evidence="10">
    <location>
        <position position="95"/>
    </location>
    <ligand>
        <name>ATP</name>
        <dbReference type="ChEBI" id="CHEBI:30616"/>
    </ligand>
</feature>
<dbReference type="GO" id="GO:0046872">
    <property type="term" value="F:metal ion binding"/>
    <property type="evidence" value="ECO:0007669"/>
    <property type="project" value="UniProtKB-KW"/>
</dbReference>
<protein>
    <recommendedName>
        <fullName evidence="12">Nucleoside diphosphate kinase</fullName>
        <ecNumber evidence="12">2.7.4.6</ecNumber>
    </recommendedName>
</protein>
<dbReference type="PANTHER" id="PTHR46161:SF3">
    <property type="entry name" value="NUCLEOSIDE DIPHOSPHATE KINASE DDB_G0292928-RELATED"/>
    <property type="match status" value="1"/>
</dbReference>
<keyword evidence="9" id="KW-0546">Nucleotide metabolism</keyword>
<evidence type="ECO:0000256" key="7">
    <source>
        <dbReference type="ARBA" id="ARBA00022840"/>
    </source>
</evidence>
<evidence type="ECO:0000256" key="1">
    <source>
        <dbReference type="ARBA" id="ARBA00008142"/>
    </source>
</evidence>
<feature type="binding site" evidence="10">
    <location>
        <position position="12"/>
    </location>
    <ligand>
        <name>ATP</name>
        <dbReference type="ChEBI" id="CHEBI:30616"/>
    </ligand>
</feature>
<comment type="catalytic activity">
    <reaction evidence="12">
        <text>a 2'-deoxyribonucleoside 5'-diphosphate + ATP = a 2'-deoxyribonucleoside 5'-triphosphate + ADP</text>
        <dbReference type="Rhea" id="RHEA:44640"/>
        <dbReference type="ChEBI" id="CHEBI:30616"/>
        <dbReference type="ChEBI" id="CHEBI:61560"/>
        <dbReference type="ChEBI" id="CHEBI:73316"/>
        <dbReference type="ChEBI" id="CHEBI:456216"/>
        <dbReference type="EC" id="2.7.4.6"/>
    </reaction>
</comment>
<dbReference type="Pfam" id="PF00334">
    <property type="entry name" value="NDK"/>
    <property type="match status" value="1"/>
</dbReference>
<evidence type="ECO:0000256" key="12">
    <source>
        <dbReference type="RuleBase" id="RU004013"/>
    </source>
</evidence>
<dbReference type="GO" id="GO:0005524">
    <property type="term" value="F:ATP binding"/>
    <property type="evidence" value="ECO:0007669"/>
    <property type="project" value="UniProtKB-KW"/>
</dbReference>
<keyword evidence="4" id="KW-0479">Metal-binding</keyword>
<keyword evidence="15" id="KW-1185">Reference proteome</keyword>
<dbReference type="EMBL" id="JBDJPC010000007">
    <property type="protein sequence ID" value="KAL1494429.1"/>
    <property type="molecule type" value="Genomic_DNA"/>
</dbReference>
<keyword evidence="6 12" id="KW-0418">Kinase</keyword>
<dbReference type="SUPFAM" id="SSF54919">
    <property type="entry name" value="Nucleoside diphosphate kinase, NDK"/>
    <property type="match status" value="1"/>
</dbReference>